<dbReference type="GeneID" id="98647694"/>
<accession>A0ABX5YNS7</accession>
<sequence length="253" mass="28994">MENSKIGWTDHTWNPWKACHKVSEGCQHCYIGRVLRRSGVANPFAGPIRTKQATWSNPQKWNRKTKNAGEVHKVFTCSLSDFFHPDADDWRPAAWDVIRSCDALDWLILTKRPEMIRDRLPADWGAGYPNVWLGVTVELQKNLKRVQTLSQIPALVRFVSAEPLLGPVRFEKAIAKLDWIITGCEQAHREKRTPMDFKWVRSIRDECDAAGVPLFHKQYYRGNQIETDGLIEGAVRQSYPQSCNVNFLSCSGK</sequence>
<evidence type="ECO:0000313" key="2">
    <source>
        <dbReference type="Proteomes" id="UP000322887"/>
    </source>
</evidence>
<dbReference type="Proteomes" id="UP000322887">
    <property type="component" value="Chromosome"/>
</dbReference>
<keyword evidence="2" id="KW-1185">Reference proteome</keyword>
<dbReference type="EMBL" id="CP042910">
    <property type="protein sequence ID" value="QEG17285.1"/>
    <property type="molecule type" value="Genomic_DNA"/>
</dbReference>
<proteinExistence type="predicted"/>
<organism evidence="1 2">
    <name type="scientific">Gimesia maris</name>
    <dbReference type="NCBI Taxonomy" id="122"/>
    <lineage>
        <taxon>Bacteria</taxon>
        <taxon>Pseudomonadati</taxon>
        <taxon>Planctomycetota</taxon>
        <taxon>Planctomycetia</taxon>
        <taxon>Planctomycetales</taxon>
        <taxon>Planctomycetaceae</taxon>
        <taxon>Gimesia</taxon>
    </lineage>
</organism>
<reference evidence="1 2" key="1">
    <citation type="submission" date="2019-08" db="EMBL/GenBank/DDBJ databases">
        <title>Deep-cultivation of Planctomycetes and their phenomic and genomic characterization uncovers novel biology.</title>
        <authorList>
            <person name="Wiegand S."/>
            <person name="Jogler M."/>
            <person name="Boedeker C."/>
            <person name="Pinto D."/>
            <person name="Vollmers J."/>
            <person name="Rivas-Marin E."/>
            <person name="Kohn T."/>
            <person name="Peeters S.H."/>
            <person name="Heuer A."/>
            <person name="Rast P."/>
            <person name="Oberbeckmann S."/>
            <person name="Bunk B."/>
            <person name="Jeske O."/>
            <person name="Meyerdierks A."/>
            <person name="Storesund J.E."/>
            <person name="Kallscheuer N."/>
            <person name="Luecker S."/>
            <person name="Lage O.M."/>
            <person name="Pohl T."/>
            <person name="Merkel B.J."/>
            <person name="Hornburger P."/>
            <person name="Mueller R.-W."/>
            <person name="Bruemmer F."/>
            <person name="Labrenz M."/>
            <person name="Spormann A.M."/>
            <person name="Op den Camp H."/>
            <person name="Overmann J."/>
            <person name="Amann R."/>
            <person name="Jetten M.S.M."/>
            <person name="Mascher T."/>
            <person name="Medema M.H."/>
            <person name="Devos D.P."/>
            <person name="Kaster A.-K."/>
            <person name="Ovreas L."/>
            <person name="Rohde M."/>
            <person name="Galperin M.Y."/>
            <person name="Jogler C."/>
        </authorList>
    </citation>
    <scope>NUCLEOTIDE SEQUENCE [LARGE SCALE GENOMIC DNA]</scope>
    <source>
        <strain evidence="1 2">DSM 8797</strain>
    </source>
</reference>
<dbReference type="InterPro" id="IPR011101">
    <property type="entry name" value="DUF5131"/>
</dbReference>
<name>A0ABX5YNS7_9PLAN</name>
<gene>
    <name evidence="1" type="ORF">GmarT_31650</name>
</gene>
<evidence type="ECO:0000313" key="1">
    <source>
        <dbReference type="EMBL" id="QEG17285.1"/>
    </source>
</evidence>
<dbReference type="RefSeq" id="WP_002643647.1">
    <property type="nucleotide sequence ID" value="NZ_CP042910.1"/>
</dbReference>
<protein>
    <submittedName>
        <fullName evidence="1">Phage protein Gp37/Gp68</fullName>
    </submittedName>
</protein>
<dbReference type="Pfam" id="PF07505">
    <property type="entry name" value="DUF5131"/>
    <property type="match status" value="1"/>
</dbReference>